<sequence>MKYTYPFILFCVILLFACNSKKKPVAAGKPAATAQELPPELHTELYGNWVGDFVSITDGAPDYEDVARINIRLSRITAEGVEGRSVVKGNARPMKGTLALAGNTYSFVMDEPGSDRHDGRFEFSIVGDTLKGRWKAYKATAVTHPVKEFTLVKKPFLYSANLMLPEDWEYVDYENGRTQTELYTNEDGTVDTSINNVYRAASEEVYKLNGSANELTEKQLKNLKKLDLEIIRNTIFARHGYSFKSKGVRQFFDQVDWYVPVTNTIDGALTEVEQKNVTLLKRFEKYAQDNYDTFGR</sequence>
<keyword evidence="3" id="KW-1185">Reference proteome</keyword>
<organism evidence="2 3">
    <name type="scientific">Niabella pedocola</name>
    <dbReference type="NCBI Taxonomy" id="1752077"/>
    <lineage>
        <taxon>Bacteria</taxon>
        <taxon>Pseudomonadati</taxon>
        <taxon>Bacteroidota</taxon>
        <taxon>Chitinophagia</taxon>
        <taxon>Chitinophagales</taxon>
        <taxon>Chitinophagaceae</taxon>
        <taxon>Niabella</taxon>
    </lineage>
</organism>
<reference evidence="2 3" key="1">
    <citation type="submission" date="2021-11" db="EMBL/GenBank/DDBJ databases">
        <title>Genomic of Niabella pedocola.</title>
        <authorList>
            <person name="Wu T."/>
        </authorList>
    </citation>
    <scope>NUCLEOTIDE SEQUENCE [LARGE SCALE GENOMIC DNA]</scope>
    <source>
        <strain evidence="2 3">JCM 31011</strain>
    </source>
</reference>
<dbReference type="Pfam" id="PF13308">
    <property type="entry name" value="YARHG"/>
    <property type="match status" value="1"/>
</dbReference>
<proteinExistence type="predicted"/>
<dbReference type="PROSITE" id="PS51257">
    <property type="entry name" value="PROKAR_LIPOPROTEIN"/>
    <property type="match status" value="1"/>
</dbReference>
<feature type="domain" description="YARHG" evidence="1">
    <location>
        <begin position="204"/>
        <end position="285"/>
    </location>
</feature>
<dbReference type="EMBL" id="JAJNEC010000005">
    <property type="protein sequence ID" value="MCD2423024.1"/>
    <property type="molecule type" value="Genomic_DNA"/>
</dbReference>
<dbReference type="InterPro" id="IPR025582">
    <property type="entry name" value="YARHG_dom"/>
</dbReference>
<evidence type="ECO:0000313" key="2">
    <source>
        <dbReference type="EMBL" id="MCD2423024.1"/>
    </source>
</evidence>
<gene>
    <name evidence="2" type="ORF">LQ567_09645</name>
</gene>
<accession>A0ABS8PPK6</accession>
<dbReference type="Proteomes" id="UP001199816">
    <property type="component" value="Unassembled WGS sequence"/>
</dbReference>
<dbReference type="Gene3D" id="1.20.58.1690">
    <property type="match status" value="1"/>
</dbReference>
<protein>
    <submittedName>
        <fullName evidence="2">YARHG domain-containing protein</fullName>
    </submittedName>
</protein>
<dbReference type="InterPro" id="IPR038434">
    <property type="entry name" value="YARHG_sf"/>
</dbReference>
<evidence type="ECO:0000313" key="3">
    <source>
        <dbReference type="Proteomes" id="UP001199816"/>
    </source>
</evidence>
<comment type="caution">
    <text evidence="2">The sequence shown here is derived from an EMBL/GenBank/DDBJ whole genome shotgun (WGS) entry which is preliminary data.</text>
</comment>
<dbReference type="RefSeq" id="WP_231004294.1">
    <property type="nucleotide sequence ID" value="NZ_JAJNEC010000005.1"/>
</dbReference>
<dbReference type="SMART" id="SM01324">
    <property type="entry name" value="YARHG"/>
    <property type="match status" value="1"/>
</dbReference>
<evidence type="ECO:0000259" key="1">
    <source>
        <dbReference type="SMART" id="SM01324"/>
    </source>
</evidence>
<name>A0ABS8PPK6_9BACT</name>